<evidence type="ECO:0000313" key="7">
    <source>
        <dbReference type="Proteomes" id="UP000007110"/>
    </source>
</evidence>
<dbReference type="InterPro" id="IPR051284">
    <property type="entry name" value="ZnF_MYMT-QRICH1"/>
</dbReference>
<feature type="domain" description="TRASH" evidence="5">
    <location>
        <begin position="700"/>
        <end position="734"/>
    </location>
</feature>
<evidence type="ECO:0000256" key="4">
    <source>
        <dbReference type="SAM" id="MobiDB-lite"/>
    </source>
</evidence>
<feature type="compositionally biased region" description="Basic and acidic residues" evidence="4">
    <location>
        <begin position="39"/>
        <end position="55"/>
    </location>
</feature>
<dbReference type="InterPro" id="IPR057926">
    <property type="entry name" value="QRICH1_dom"/>
</dbReference>
<feature type="compositionally biased region" description="Basic residues" evidence="4">
    <location>
        <begin position="1613"/>
        <end position="1622"/>
    </location>
</feature>
<feature type="compositionally biased region" description="Polar residues" evidence="4">
    <location>
        <begin position="997"/>
        <end position="1008"/>
    </location>
</feature>
<keyword evidence="1" id="KW-1017">Isopeptide bond</keyword>
<dbReference type="InterPro" id="IPR011017">
    <property type="entry name" value="TRASH_dom"/>
</dbReference>
<dbReference type="Pfam" id="PF25561">
    <property type="entry name" value="QRICH1"/>
    <property type="match status" value="1"/>
</dbReference>
<accession>A0A7M7T3J1</accession>
<feature type="compositionally biased region" description="Polar residues" evidence="4">
    <location>
        <begin position="298"/>
        <end position="307"/>
    </location>
</feature>
<name>A0A7M7T3J1_STRPU</name>
<feature type="domain" description="TRASH" evidence="5">
    <location>
        <begin position="1174"/>
        <end position="1209"/>
    </location>
</feature>
<proteinExistence type="predicted"/>
<feature type="region of interest" description="Disordered" evidence="4">
    <location>
        <begin position="30"/>
        <end position="307"/>
    </location>
</feature>
<organism evidence="6 7">
    <name type="scientific">Strongylocentrotus purpuratus</name>
    <name type="common">Purple sea urchin</name>
    <dbReference type="NCBI Taxonomy" id="7668"/>
    <lineage>
        <taxon>Eukaryota</taxon>
        <taxon>Metazoa</taxon>
        <taxon>Echinodermata</taxon>
        <taxon>Eleutherozoa</taxon>
        <taxon>Echinozoa</taxon>
        <taxon>Echinoidea</taxon>
        <taxon>Euechinoidea</taxon>
        <taxon>Echinacea</taxon>
        <taxon>Camarodonta</taxon>
        <taxon>Echinidea</taxon>
        <taxon>Strongylocentrotidae</taxon>
        <taxon>Strongylocentrotus</taxon>
    </lineage>
</organism>
<feature type="domain" description="TRASH" evidence="5">
    <location>
        <begin position="884"/>
        <end position="922"/>
    </location>
</feature>
<feature type="domain" description="TRASH" evidence="5">
    <location>
        <begin position="782"/>
        <end position="822"/>
    </location>
</feature>
<evidence type="ECO:0000256" key="1">
    <source>
        <dbReference type="ARBA" id="ARBA00022499"/>
    </source>
</evidence>
<feature type="domain" description="TRASH" evidence="5">
    <location>
        <begin position="1086"/>
        <end position="1122"/>
    </location>
</feature>
<feature type="compositionally biased region" description="Basic and acidic residues" evidence="4">
    <location>
        <begin position="337"/>
        <end position="350"/>
    </location>
</feature>
<feature type="compositionally biased region" description="Basic and acidic residues" evidence="4">
    <location>
        <begin position="235"/>
        <end position="255"/>
    </location>
</feature>
<feature type="domain" description="TRASH" evidence="5">
    <location>
        <begin position="923"/>
        <end position="958"/>
    </location>
</feature>
<feature type="region of interest" description="Disordered" evidence="4">
    <location>
        <begin position="549"/>
        <end position="615"/>
    </location>
</feature>
<dbReference type="InterPro" id="IPR021893">
    <property type="entry name" value="ZMYM2-like_C"/>
</dbReference>
<dbReference type="RefSeq" id="XP_030851275.1">
    <property type="nucleotide sequence ID" value="XM_030995415.1"/>
</dbReference>
<reference evidence="7" key="1">
    <citation type="submission" date="2015-02" db="EMBL/GenBank/DDBJ databases">
        <title>Genome sequencing for Strongylocentrotus purpuratus.</title>
        <authorList>
            <person name="Murali S."/>
            <person name="Liu Y."/>
            <person name="Vee V."/>
            <person name="English A."/>
            <person name="Wang M."/>
            <person name="Skinner E."/>
            <person name="Han Y."/>
            <person name="Muzny D.M."/>
            <person name="Worley K.C."/>
            <person name="Gibbs R.A."/>
        </authorList>
    </citation>
    <scope>NUCLEOTIDE SEQUENCE</scope>
</reference>
<feature type="domain" description="TRASH" evidence="5">
    <location>
        <begin position="1128"/>
        <end position="1163"/>
    </location>
</feature>
<dbReference type="EnsemblMetazoa" id="XM_030995415">
    <property type="protein sequence ID" value="XP_030851275"/>
    <property type="gene ID" value="LOC588817"/>
</dbReference>
<feature type="compositionally biased region" description="Low complexity" evidence="4">
    <location>
        <begin position="206"/>
        <end position="215"/>
    </location>
</feature>
<feature type="domain" description="TRASH" evidence="5">
    <location>
        <begin position="1034"/>
        <end position="1070"/>
    </location>
</feature>
<keyword evidence="3" id="KW-0832">Ubl conjugation</keyword>
<evidence type="ECO:0000313" key="6">
    <source>
        <dbReference type="EnsemblMetazoa" id="XP_030851275"/>
    </source>
</evidence>
<dbReference type="PANTHER" id="PTHR45736">
    <property type="entry name" value="ZINC FINGER MYM-TYPE PROTEIN"/>
    <property type="match status" value="1"/>
</dbReference>
<protein>
    <recommendedName>
        <fullName evidence="5">TRASH domain-containing protein</fullName>
    </recommendedName>
</protein>
<dbReference type="InParanoid" id="A0A7M7T3J1"/>
<feature type="domain" description="TRASH" evidence="5">
    <location>
        <begin position="842"/>
        <end position="877"/>
    </location>
</feature>
<feature type="region of interest" description="Disordered" evidence="4">
    <location>
        <begin position="997"/>
        <end position="1019"/>
    </location>
</feature>
<feature type="region of interest" description="Disordered" evidence="4">
    <location>
        <begin position="1973"/>
        <end position="2026"/>
    </location>
</feature>
<evidence type="ECO:0000259" key="5">
    <source>
        <dbReference type="SMART" id="SM00746"/>
    </source>
</evidence>
<dbReference type="PANTHER" id="PTHR45736:SF1">
    <property type="entry name" value="WITHOUT CHILDREN, ISOFORM B"/>
    <property type="match status" value="1"/>
</dbReference>
<dbReference type="SMART" id="SM00746">
    <property type="entry name" value="TRASH"/>
    <property type="match status" value="10"/>
</dbReference>
<feature type="compositionally biased region" description="Basic residues" evidence="4">
    <location>
        <begin position="1570"/>
        <end position="1592"/>
    </location>
</feature>
<feature type="compositionally biased region" description="Basic and acidic residues" evidence="4">
    <location>
        <begin position="573"/>
        <end position="586"/>
    </location>
</feature>
<sequence>MEQASKIYEELEDADDAILGEDEVCKLQLSEDDALQKNPQDDESKPGEEEQRDSNEIASDSISHVEETSGQDVRAISNDDTAESTFPKKAPEVGQSQPELVAAMDVPVPDVEDKAKVDADQESGALAGNSLKPDSCNQGGKEVQESLTEAAQDSVKEYEEEGQSASSEQSLEKKGITEETSEIPGLITDVGDGVQVGADKDATVLSESVSPPSSSQNQGEEPLATLTMDDQGSGEGHDGIDKDTPGEQDMAKGDGPEGSSAVQMMSEQEETDISAMEEVAERGDEGWSEDITGDNPPLDSQQPLEAFLQETTEPIESELVRESGLDAEMDTSEPCPDGDKETDVGERTVEIQEAGGDAPRVDNVEGFNDETGDGGQLGTDLNEEDERVLDQQITDDIEGGGNVGEEGMDHNEKPLTTQEEDQLLSEDTQNESTQPPSQWEESLANQDANLSFDEPMDTSEGEGGTGATTKESDDGNVGSAMEMSDNMITSNTTISELEDSGHNQALPAEGSAHAENITSGAEALVRVGESNSGSSMQIKQEILTEVMTEVQANTEAEPLQAAEDTSTTSNPVLEKDQDVKPPKAELDSVLDQTQSKQTSLGEAESTPASQAKKSKGFSITSIVGRLFDKKEEEARKRKETSPEEPPDEIANVSFKISGVKSLAAPEQAAKQQQRQEMRQTTASPFVIAKVTSLATEVEKCSKCSKQIESEKSAYKWQKELFCSFSCLDTTRITSTKTVTCDSCTVVLHPRIRNVHFAKVGKEMREFCSTRCSKNSEESPKLCPGCGKDVSSSSNPVLAQTGSEGIFFEFCTQDCVNQYEERILGDTNKDHEISVLKQIRSTCNECENLAEIRYEFSFHQVKKLFCSEACFDAFRMKYNTKIDRCATCKCMCSNDASAGMTMTLDGQTYQFCSEKCKGTFAQHCTYCSAKRPVKTMLEDGDSKKYFCALACKDSYQKKHGGAPPASIFECLTGNTNAAMPQLALPPMTPLNSIHVPSATSEVPQSITSNQPPQQQAQKQPLQTVVNTAGPQPSKCNHCQKVQRPLYHLTMSDRTLRDFCSYNCVISFQSQFNVPPVTLPEETLLLRCHKCQRGFNSRPFVLDYEDKTSLFCSELCLEDYKRTNCVFVQCDQCHQEKILFERTHFSGEPRTFCSQGCMLLFKQEIVQTLGLQCIVCDYCAQMCKKEVSDTIGGIKRHFCQEECKSKYELWFYKVARCDGCKNTGRQLTEKFMWRGHTKHVCNQQCLLLFYTQQNIPNVTTQLPQPIPTSTAQHQTPTIAKVMSLLPIERLSAPRTVVKENKKLFTNKQTQITTNTVYIKPPPPPPPNLPSPPKMMRNKITSCRPIQITKATMCRPIVKDMCVGTDFPKVPAIVPIPFPVFIPVPMQMYTSHIPHPLAVPIPVPVPMFIPVAARDCDRLLKTIQEIKDRIPSDPLEAELFMMAAAAASPLEDDVSDLGTSEHDGTGKRGSVSEKEGSIGSLGQRTRASLVDQAMVECGLMDEPMEDMGVDELLAILSSPEVSDEILLLNTGLEDDDEKENKELLAELTQGLDALGHIPEYEADPPPPAPITKKVTKITLKKKPKRRKRATKRKRASAPSPAQPPAPAPDLDTGLRRSSRGAKRTKVYISEDSQDQEDADDVEEEYEPEITSSSEEEIVEMVDEVIDPQGAVQQATLPRTDDAWVTAGLLAYKLFVLGLNEGAKPVLQRLKPDILECSQDVIHRGLIQFVRDARQPNGQPYPPETLLLIYISIQRHLTDNGRLDNFLAGPNYDQFRNCLHMALAPWVPTVHPTTGLLLNSRINEEMMWASQQLGAHSPHVLLSTIFFFNCRNLRMRSVAEHSKLAFFRMQKLVKKAPVPSGKVSLLRYFPPKKKNEAEAGKKGAVLNIGNRKKREYDAETLDQSENTENPLRCPVKLYEFYLSKCPESIKMRNEIFYLLPEHSCIPDSPVWYSATTLPDEEVERMLRRYGMIQEVQAGWQQKMKEEEEERAAEREREKEGAGDEGGDRGGVDKASVEGSSTEQSTDEQTK</sequence>
<dbReference type="OrthoDB" id="10025028at2759"/>
<feature type="region of interest" description="Disordered" evidence="4">
    <location>
        <begin position="1448"/>
        <end position="1479"/>
    </location>
</feature>
<evidence type="ECO:0000256" key="2">
    <source>
        <dbReference type="ARBA" id="ARBA00022553"/>
    </source>
</evidence>
<keyword evidence="2" id="KW-0597">Phosphoprotein</keyword>
<feature type="compositionally biased region" description="Polar residues" evidence="4">
    <location>
        <begin position="590"/>
        <end position="615"/>
    </location>
</feature>
<feature type="compositionally biased region" description="Acidic residues" evidence="4">
    <location>
        <begin position="1628"/>
        <end position="1649"/>
    </location>
</feature>
<keyword evidence="7" id="KW-1185">Reference proteome</keyword>
<feature type="compositionally biased region" description="Low complexity" evidence="4">
    <location>
        <begin position="1009"/>
        <end position="1019"/>
    </location>
</feature>
<evidence type="ECO:0000256" key="3">
    <source>
        <dbReference type="ARBA" id="ARBA00022843"/>
    </source>
</evidence>
<feature type="region of interest" description="Disordered" evidence="4">
    <location>
        <begin position="319"/>
        <end position="482"/>
    </location>
</feature>
<reference evidence="6" key="2">
    <citation type="submission" date="2021-01" db="UniProtKB">
        <authorList>
            <consortium name="EnsemblMetazoa"/>
        </authorList>
    </citation>
    <scope>IDENTIFICATION</scope>
</reference>
<feature type="compositionally biased region" description="Basic and acidic residues" evidence="4">
    <location>
        <begin position="1987"/>
        <end position="2011"/>
    </location>
</feature>
<dbReference type="KEGG" id="spu:588817"/>
<dbReference type="Pfam" id="PF12012">
    <property type="entry name" value="DUF3504"/>
    <property type="match status" value="1"/>
</dbReference>
<feature type="domain" description="TRASH" evidence="5">
    <location>
        <begin position="1215"/>
        <end position="1251"/>
    </location>
</feature>
<feature type="region of interest" description="Disordered" evidence="4">
    <location>
        <begin position="1553"/>
        <end position="1649"/>
    </location>
</feature>
<feature type="compositionally biased region" description="Acidic residues" evidence="4">
    <location>
        <begin position="381"/>
        <end position="398"/>
    </location>
</feature>
<dbReference type="OMA" id="HAPDERG"/>
<feature type="compositionally biased region" description="Polar residues" evidence="4">
    <location>
        <begin position="425"/>
        <end position="449"/>
    </location>
</feature>
<feature type="compositionally biased region" description="Basic and acidic residues" evidence="4">
    <location>
        <begin position="1456"/>
        <end position="1473"/>
    </location>
</feature>
<dbReference type="FunCoup" id="A0A7M7T3J1">
    <property type="interactions" value="1799"/>
</dbReference>
<dbReference type="GeneID" id="588817"/>
<dbReference type="Proteomes" id="UP000007110">
    <property type="component" value="Unassembled WGS sequence"/>
</dbReference>